<dbReference type="PROSITE" id="PS00375">
    <property type="entry name" value="UDPGT"/>
    <property type="match status" value="2"/>
</dbReference>
<dbReference type="Gene3D" id="3.40.50.2000">
    <property type="entry name" value="Glycogen Phosphorylase B"/>
    <property type="match status" value="4"/>
</dbReference>
<dbReference type="AlphaFoldDB" id="A0A803LT45"/>
<dbReference type="InterPro" id="IPR035595">
    <property type="entry name" value="UDP_glycos_trans_CS"/>
</dbReference>
<keyword evidence="2" id="KW-0808">Transferase</keyword>
<comment type="similarity">
    <text evidence="1">Belongs to the UDP-glycosyltransferase family.</text>
</comment>
<dbReference type="GO" id="GO:0080043">
    <property type="term" value="F:quercetin 3-O-glucosyltransferase activity"/>
    <property type="evidence" value="ECO:0007669"/>
    <property type="project" value="TreeGrafter"/>
</dbReference>
<dbReference type="FunFam" id="3.40.50.2000:FF:000060">
    <property type="entry name" value="Glycosyltransferase"/>
    <property type="match status" value="2"/>
</dbReference>
<dbReference type="EC" id="2.4.1.360" evidence="4"/>
<reference evidence="7" key="1">
    <citation type="journal article" date="2017" name="Nature">
        <title>The genome of Chenopodium quinoa.</title>
        <authorList>
            <person name="Jarvis D.E."/>
            <person name="Ho Y.S."/>
            <person name="Lightfoot D.J."/>
            <person name="Schmoeckel S.M."/>
            <person name="Li B."/>
            <person name="Borm T.J.A."/>
            <person name="Ohyanagi H."/>
            <person name="Mineta K."/>
            <person name="Michell C.T."/>
            <person name="Saber N."/>
            <person name="Kharbatia N.M."/>
            <person name="Rupper R.R."/>
            <person name="Sharp A.R."/>
            <person name="Dally N."/>
            <person name="Boughton B.A."/>
            <person name="Woo Y.H."/>
            <person name="Gao G."/>
            <person name="Schijlen E.G.W.M."/>
            <person name="Guo X."/>
            <person name="Momin A.A."/>
            <person name="Negrao S."/>
            <person name="Al-Babili S."/>
            <person name="Gehring C."/>
            <person name="Roessner U."/>
            <person name="Jung C."/>
            <person name="Murphy K."/>
            <person name="Arold S.T."/>
            <person name="Gojobori T."/>
            <person name="van der Linden C.G."/>
            <person name="van Loo E.N."/>
            <person name="Jellen E.N."/>
            <person name="Maughan P.J."/>
            <person name="Tester M."/>
        </authorList>
    </citation>
    <scope>NUCLEOTIDE SEQUENCE [LARGE SCALE GENOMIC DNA]</scope>
    <source>
        <strain evidence="7">cv. PI 614886</strain>
    </source>
</reference>
<dbReference type="SUPFAM" id="SSF53756">
    <property type="entry name" value="UDP-Glycosyltransferase/glycogen phosphorylase"/>
    <property type="match status" value="2"/>
</dbReference>
<comment type="catalytic activity">
    <reaction evidence="3">
        <text>a 3'-hydro-2'-hydroxy-beta-oxodihydrochalcone + UDP-alpha-D-glucose = a 3'-(beta-D-glucopyranosyl)-2'-hydroxy-beta-oxodihydrochalcone + UDP + H(+)</text>
        <dbReference type="Rhea" id="RHEA:51504"/>
        <dbReference type="ChEBI" id="CHEBI:15378"/>
        <dbReference type="ChEBI" id="CHEBI:58223"/>
        <dbReference type="ChEBI" id="CHEBI:58885"/>
        <dbReference type="ChEBI" id="CHEBI:142482"/>
        <dbReference type="ChEBI" id="CHEBI:142483"/>
        <dbReference type="EC" id="2.4.1.360"/>
    </reaction>
    <physiologicalReaction direction="left-to-right" evidence="3">
        <dbReference type="Rhea" id="RHEA:51505"/>
    </physiologicalReaction>
</comment>
<dbReference type="CDD" id="cd03784">
    <property type="entry name" value="GT1_Gtf-like"/>
    <property type="match status" value="2"/>
</dbReference>
<sequence>MSVIYSILNNHLGPPLKKILLKLGSKDYYQCLPKDDLRPPVTCMVSDIGMSKFTLDVAEEMGIPAVALQTCSGCGMMGYLQHRQLLDKGIIPLKDSSYLTNGYLDKTIDWIPSLKGIRLKDMPSSIRTTDPNDKMMNYMISSEHRALKSQAIIINTFDALEQDVLKELSSISPNIYPIGPLNLLVDHLVPVDENIRPIGPSPKEDVNYIQWLDSKEPNSVLYVNFGTLVVLTQEKLVEFAWGLANSHHNFFWVVKPDLVSGGSNNNNHFLIEFEEEIKERGLLTSWCDQEKVLGHPSIGGFVTHCGWNSMIESISNGVPMICCPFFAEQGTNSWYCCNHLGIGVGMSEAVERVEVERVVKELMEDKNGKEMMKKKAMEWRQLAKEATLSPHGSSYVNLENVRMRKKYGVEDLVGPKGDFIARVEIDQLTEQLTHPFFRFESLPEDDDPKDILSVVNSIIANNLELPLKELLATQLHSSNNSNSNCSQPRVSCMISDVAMSSFTLRVAEELGIPAVLLETASACSLLAYSHCRQLLDKGIIPLQDNSWLTNGYLEKTVDWIPSLKGISLKDMPTFIRTIEPNDINQMMLDILMSNAHRALKSQAILINTFDALEQDVLEDLSTISPNIYPIGPLNLMVDYHISKKDTINIGATAICNEENSIDYEHIKWLDTQEPKSVLYVSFGSLVGVDQETFIELAWGLANSLARFLWIVRSDQVVEERFTLEFNRFREEIKARGVLIDWCDQEQVLAHPSIGGFFTHCGWNSTIESISYGVPMICWPLVADQSTNSWHCCNRLGIGMKMSEEVKRDYVQRVVKELMETENGKEMGTKVAKWRNIAIEKTMKRPWSDKEDESSSSSDTESEAEDEPGKPKSSRKPSEVKSVKRKSGGIDFEALSRHGYKGGLSVLKVPPPKEDPNRDWTWSTGKDRKKDEESEESYKERQKTRAALADGEELATAITQKEKKTFAQKEKRKRDLGQTSRGKNYVEEEKRMLRDSGVYSGFDC</sequence>
<dbReference type="GO" id="GO:0080044">
    <property type="term" value="F:quercetin 7-O-glucosyltransferase activity"/>
    <property type="evidence" value="ECO:0007669"/>
    <property type="project" value="TreeGrafter"/>
</dbReference>
<feature type="region of interest" description="Disordered" evidence="6">
    <location>
        <begin position="901"/>
        <end position="989"/>
    </location>
</feature>
<feature type="compositionally biased region" description="Basic and acidic residues" evidence="6">
    <location>
        <begin position="924"/>
        <end position="942"/>
    </location>
</feature>
<evidence type="ECO:0000256" key="3">
    <source>
        <dbReference type="ARBA" id="ARBA00051296"/>
    </source>
</evidence>
<evidence type="ECO:0000313" key="8">
    <source>
        <dbReference type="Proteomes" id="UP000596660"/>
    </source>
</evidence>
<evidence type="ECO:0000256" key="1">
    <source>
        <dbReference type="ARBA" id="ARBA00009995"/>
    </source>
</evidence>
<dbReference type="PANTHER" id="PTHR11926">
    <property type="entry name" value="GLUCOSYL/GLUCURONOSYL TRANSFERASES"/>
    <property type="match status" value="1"/>
</dbReference>
<evidence type="ECO:0000256" key="6">
    <source>
        <dbReference type="SAM" id="MobiDB-lite"/>
    </source>
</evidence>
<evidence type="ECO:0000256" key="2">
    <source>
        <dbReference type="ARBA" id="ARBA00022679"/>
    </source>
</evidence>
<reference evidence="7" key="2">
    <citation type="submission" date="2021-03" db="UniProtKB">
        <authorList>
            <consortium name="EnsemblPlants"/>
        </authorList>
    </citation>
    <scope>IDENTIFICATION</scope>
</reference>
<accession>A0A803LT45</accession>
<keyword evidence="8" id="KW-1185">Reference proteome</keyword>
<name>A0A803LT45_CHEQI</name>
<feature type="region of interest" description="Disordered" evidence="6">
    <location>
        <begin position="844"/>
        <end position="886"/>
    </location>
</feature>
<dbReference type="Gramene" id="AUR62018389-RA">
    <property type="protein sequence ID" value="AUR62018389-RA:cds"/>
    <property type="gene ID" value="AUR62018389"/>
</dbReference>
<dbReference type="PANTHER" id="PTHR11926:SF774">
    <property type="entry name" value="UDP-GLYCOSYLTRANSFERASE 85A1-RELATED"/>
    <property type="match status" value="1"/>
</dbReference>
<dbReference type="Pfam" id="PF00201">
    <property type="entry name" value="UDPGT"/>
    <property type="match status" value="2"/>
</dbReference>
<dbReference type="EnsemblPlants" id="AUR62018389-RA">
    <property type="protein sequence ID" value="AUR62018389-RA:cds"/>
    <property type="gene ID" value="AUR62018389"/>
</dbReference>
<evidence type="ECO:0000256" key="4">
    <source>
        <dbReference type="ARBA" id="ARBA00066896"/>
    </source>
</evidence>
<dbReference type="GO" id="GO:0120514">
    <property type="term" value="F:2-hydroxyflavanone C-glucosyltransferase activity"/>
    <property type="evidence" value="ECO:0007669"/>
    <property type="project" value="UniProtKB-EC"/>
</dbReference>
<protein>
    <recommendedName>
        <fullName evidence="4">2-hydroxyflavanone C-glucosyltransferase</fullName>
        <ecNumber evidence="4">2.4.1.360</ecNumber>
    </recommendedName>
    <alternativeName>
        <fullName evidence="5">UDP-glucose:2-hydroxyflavanone C-glucosyltransferase</fullName>
    </alternativeName>
</protein>
<feature type="compositionally biased region" description="Acidic residues" evidence="6">
    <location>
        <begin position="849"/>
        <end position="865"/>
    </location>
</feature>
<feature type="compositionally biased region" description="Basic and acidic residues" evidence="6">
    <location>
        <begin position="959"/>
        <end position="975"/>
    </location>
</feature>
<evidence type="ECO:0000313" key="7">
    <source>
        <dbReference type="EnsemblPlants" id="AUR62018389-RA:cds"/>
    </source>
</evidence>
<proteinExistence type="inferred from homology"/>
<evidence type="ECO:0000256" key="5">
    <source>
        <dbReference type="ARBA" id="ARBA00082568"/>
    </source>
</evidence>
<dbReference type="Proteomes" id="UP000596660">
    <property type="component" value="Unplaced"/>
</dbReference>
<dbReference type="InterPro" id="IPR002213">
    <property type="entry name" value="UDP_glucos_trans"/>
</dbReference>
<organism evidence="7 8">
    <name type="scientific">Chenopodium quinoa</name>
    <name type="common">Quinoa</name>
    <dbReference type="NCBI Taxonomy" id="63459"/>
    <lineage>
        <taxon>Eukaryota</taxon>
        <taxon>Viridiplantae</taxon>
        <taxon>Streptophyta</taxon>
        <taxon>Embryophyta</taxon>
        <taxon>Tracheophyta</taxon>
        <taxon>Spermatophyta</taxon>
        <taxon>Magnoliopsida</taxon>
        <taxon>eudicotyledons</taxon>
        <taxon>Gunneridae</taxon>
        <taxon>Pentapetalae</taxon>
        <taxon>Caryophyllales</taxon>
        <taxon>Chenopodiaceae</taxon>
        <taxon>Chenopodioideae</taxon>
        <taxon>Atripliceae</taxon>
        <taxon>Chenopodium</taxon>
    </lineage>
</organism>